<reference evidence="3 4" key="1">
    <citation type="journal article" date="2021" name="Elife">
        <title>Chloroplast acquisition without the gene transfer in kleptoplastic sea slugs, Plakobranchus ocellatus.</title>
        <authorList>
            <person name="Maeda T."/>
            <person name="Takahashi S."/>
            <person name="Yoshida T."/>
            <person name="Shimamura S."/>
            <person name="Takaki Y."/>
            <person name="Nagai Y."/>
            <person name="Toyoda A."/>
            <person name="Suzuki Y."/>
            <person name="Arimoto A."/>
            <person name="Ishii H."/>
            <person name="Satoh N."/>
            <person name="Nishiyama T."/>
            <person name="Hasebe M."/>
            <person name="Maruyama T."/>
            <person name="Minagawa J."/>
            <person name="Obokata J."/>
            <person name="Shigenobu S."/>
        </authorList>
    </citation>
    <scope>NUCLEOTIDE SEQUENCE [LARGE SCALE GENOMIC DNA]</scope>
</reference>
<dbReference type="EMBL" id="BLXT01003795">
    <property type="protein sequence ID" value="GFO06836.1"/>
    <property type="molecule type" value="Genomic_DNA"/>
</dbReference>
<evidence type="ECO:0000313" key="4">
    <source>
        <dbReference type="Proteomes" id="UP000735302"/>
    </source>
</evidence>
<name>A0AAV4A6J9_9GAST</name>
<feature type="compositionally biased region" description="Low complexity" evidence="1">
    <location>
        <begin position="471"/>
        <end position="480"/>
    </location>
</feature>
<feature type="region of interest" description="Disordered" evidence="1">
    <location>
        <begin position="731"/>
        <end position="804"/>
    </location>
</feature>
<feature type="compositionally biased region" description="Low complexity" evidence="1">
    <location>
        <begin position="374"/>
        <end position="406"/>
    </location>
</feature>
<protein>
    <recommendedName>
        <fullName evidence="5">Sushi domain-containing protein</fullName>
    </recommendedName>
</protein>
<dbReference type="AlphaFoldDB" id="A0AAV4A6J9"/>
<evidence type="ECO:0000313" key="3">
    <source>
        <dbReference type="EMBL" id="GFO06836.1"/>
    </source>
</evidence>
<comment type="caution">
    <text evidence="3">The sequence shown here is derived from an EMBL/GenBank/DDBJ whole genome shotgun (WGS) entry which is preliminary data.</text>
</comment>
<feature type="compositionally biased region" description="Polar residues" evidence="1">
    <location>
        <begin position="356"/>
        <end position="373"/>
    </location>
</feature>
<feature type="compositionally biased region" description="Low complexity" evidence="1">
    <location>
        <begin position="573"/>
        <end position="591"/>
    </location>
</feature>
<feature type="region of interest" description="Disordered" evidence="1">
    <location>
        <begin position="826"/>
        <end position="849"/>
    </location>
</feature>
<dbReference type="Proteomes" id="UP000735302">
    <property type="component" value="Unassembled WGS sequence"/>
</dbReference>
<feature type="region of interest" description="Disordered" evidence="1">
    <location>
        <begin position="266"/>
        <end position="315"/>
    </location>
</feature>
<feature type="compositionally biased region" description="Polar residues" evidence="1">
    <location>
        <begin position="775"/>
        <end position="795"/>
    </location>
</feature>
<feature type="transmembrane region" description="Helical" evidence="2">
    <location>
        <begin position="142"/>
        <end position="165"/>
    </location>
</feature>
<feature type="region of interest" description="Disordered" evidence="1">
    <location>
        <begin position="422"/>
        <end position="481"/>
    </location>
</feature>
<organism evidence="3 4">
    <name type="scientific">Plakobranchus ocellatus</name>
    <dbReference type="NCBI Taxonomy" id="259542"/>
    <lineage>
        <taxon>Eukaryota</taxon>
        <taxon>Metazoa</taxon>
        <taxon>Spiralia</taxon>
        <taxon>Lophotrochozoa</taxon>
        <taxon>Mollusca</taxon>
        <taxon>Gastropoda</taxon>
        <taxon>Heterobranchia</taxon>
        <taxon>Euthyneura</taxon>
        <taxon>Panpulmonata</taxon>
        <taxon>Sacoglossa</taxon>
        <taxon>Placobranchoidea</taxon>
        <taxon>Plakobranchidae</taxon>
        <taxon>Plakobranchus</taxon>
    </lineage>
</organism>
<gene>
    <name evidence="3" type="ORF">PoB_003334100</name>
</gene>
<sequence>MNRTKSLPEIESSIRVCPPLFNANDRKTSGVNVMIKPAPQIVSFLETEDGATVRGLESIAVKQFEPEVAVCDPLPTSYRYNLSTVKRSIGQIVKVICTGSDINGSSSSDRTEAILKCQPDLRWNSTVPSCKPDDSSDSPGTVLILVWTIGGVLLFILTILIILIIKSKSKPRESSHSEDSSQASVFHVTGVTPHRTPIRDWADNPAFTRADERCSELSPGHEQNRLDASRLPSYQEAILHNYLIGGRTSRHSRTTVTVADVHEGTPSFVRANAPPSYRSSQLQHSRYHPGNSRVSQSETTNQTPCSPQSPLPANRETALNNHINQSESPIQEQAAQMLENTLPAEEVTVQVGADGASSQSGNRTCSHSQSEIRTSMPRPSTTSSTSLQSSSLSPSTSTSTTTPATSAHVLSSRRYVEQYPSCFFEEDPPPPYTPGPPAYRSRARRSFTAGTTTSPAPYLTTNTNSNNCRGSQQQHQQSHFQRGELYRRTLHALPSERASQYRNLLPARRENDHSHVQIFPYTRPGVHDRSSTQRDISSSSEGTQPMGVSTYHSQYPCYGPTSSATAAAAVSAPPSTLSSSSSSSLPCSAPTGTTNSTYLRDSGYTSNLMPNHSPNSPQCSALPGPPGQSSLHIPRPCLTQEHALGAVNLSGNNTITHDRYPKLVKSSHITSASHQPSRPAIPSSSSLTCSALDTRHVARSEHGIIPAITTNEAGITSTNHVTSLYVMRSSQATPSAPPLDTLPSLTYLEAPPLGTSTPINQSPAVPRRSAPPINLSGQTQQRISSDNQQSSQNPCAPSELRNVYSENGTAGPSCISNGSHFETWMSDVPGLPLVPQYRHDRQTSAPLAR</sequence>
<feature type="region of interest" description="Disordered" evidence="1">
    <location>
        <begin position="353"/>
        <end position="409"/>
    </location>
</feature>
<evidence type="ECO:0000256" key="2">
    <source>
        <dbReference type="SAM" id="Phobius"/>
    </source>
</evidence>
<evidence type="ECO:0000256" key="1">
    <source>
        <dbReference type="SAM" id="MobiDB-lite"/>
    </source>
</evidence>
<keyword evidence="2" id="KW-1133">Transmembrane helix</keyword>
<feature type="region of interest" description="Disordered" evidence="1">
    <location>
        <begin position="520"/>
        <end position="548"/>
    </location>
</feature>
<keyword evidence="2" id="KW-0472">Membrane</keyword>
<accession>A0AAV4A6J9</accession>
<keyword evidence="4" id="KW-1185">Reference proteome</keyword>
<proteinExistence type="predicted"/>
<feature type="compositionally biased region" description="Polar residues" evidence="1">
    <location>
        <begin position="292"/>
        <end position="308"/>
    </location>
</feature>
<feature type="compositionally biased region" description="Polar residues" evidence="1">
    <location>
        <begin position="448"/>
        <end position="470"/>
    </location>
</feature>
<evidence type="ECO:0008006" key="5">
    <source>
        <dbReference type="Google" id="ProtNLM"/>
    </source>
</evidence>
<feature type="region of interest" description="Disordered" evidence="1">
    <location>
        <begin position="573"/>
        <end position="634"/>
    </location>
</feature>
<feature type="region of interest" description="Disordered" evidence="1">
    <location>
        <begin position="667"/>
        <end position="686"/>
    </location>
</feature>
<keyword evidence="2" id="KW-0812">Transmembrane</keyword>
<feature type="compositionally biased region" description="Polar residues" evidence="1">
    <location>
        <begin position="592"/>
        <end position="619"/>
    </location>
</feature>
<feature type="compositionally biased region" description="Polar residues" evidence="1">
    <location>
        <begin position="754"/>
        <end position="763"/>
    </location>
</feature>